<feature type="region of interest" description="Disordered" evidence="1">
    <location>
        <begin position="360"/>
        <end position="412"/>
    </location>
</feature>
<dbReference type="PANTHER" id="PTHR15256:SF6">
    <property type="entry name" value="INTEGRAL MEMBRANE PROTEIN DGCR2_IDD"/>
    <property type="match status" value="1"/>
</dbReference>
<dbReference type="EMBL" id="JH430935">
    <property type="status" value="NOT_ANNOTATED_CDS"/>
    <property type="molecule type" value="Genomic_DNA"/>
</dbReference>
<feature type="compositionally biased region" description="Low complexity" evidence="1">
    <location>
        <begin position="538"/>
        <end position="566"/>
    </location>
</feature>
<feature type="region of interest" description="Disordered" evidence="1">
    <location>
        <begin position="427"/>
        <end position="477"/>
    </location>
</feature>
<dbReference type="PANTHER" id="PTHR15256">
    <property type="entry name" value="INTEGRAL MEMBRANE PROTEIN DGCR2/IDD"/>
    <property type="match status" value="1"/>
</dbReference>
<evidence type="ECO:0000313" key="5">
    <source>
        <dbReference type="Proteomes" id="UP000014500"/>
    </source>
</evidence>
<accession>T1IM06</accession>
<organism evidence="4 5">
    <name type="scientific">Strigamia maritima</name>
    <name type="common">European centipede</name>
    <name type="synonym">Geophilus maritimus</name>
    <dbReference type="NCBI Taxonomy" id="126957"/>
    <lineage>
        <taxon>Eukaryota</taxon>
        <taxon>Metazoa</taxon>
        <taxon>Ecdysozoa</taxon>
        <taxon>Arthropoda</taxon>
        <taxon>Myriapoda</taxon>
        <taxon>Chilopoda</taxon>
        <taxon>Pleurostigmophora</taxon>
        <taxon>Geophilomorpha</taxon>
        <taxon>Linotaeniidae</taxon>
        <taxon>Strigamia</taxon>
    </lineage>
</organism>
<dbReference type="SMART" id="SM00214">
    <property type="entry name" value="VWC"/>
    <property type="match status" value="1"/>
</dbReference>
<dbReference type="EnsemblMetazoa" id="SMAR001999-RA">
    <property type="protein sequence ID" value="SMAR001999-PA"/>
    <property type="gene ID" value="SMAR001999"/>
</dbReference>
<dbReference type="SUPFAM" id="SSF57603">
    <property type="entry name" value="FnI-like domain"/>
    <property type="match status" value="1"/>
</dbReference>
<dbReference type="GO" id="GO:0016020">
    <property type="term" value="C:membrane"/>
    <property type="evidence" value="ECO:0007669"/>
    <property type="project" value="TreeGrafter"/>
</dbReference>
<evidence type="ECO:0000313" key="4">
    <source>
        <dbReference type="EnsemblMetazoa" id="SMAR001999-PA"/>
    </source>
</evidence>
<feature type="domain" description="VWFC" evidence="3">
    <location>
        <begin position="22"/>
        <end position="86"/>
    </location>
</feature>
<feature type="compositionally biased region" description="Basic and acidic residues" evidence="1">
    <location>
        <begin position="607"/>
        <end position="617"/>
    </location>
</feature>
<keyword evidence="2" id="KW-0812">Transmembrane</keyword>
<dbReference type="AlphaFoldDB" id="T1IM06"/>
<feature type="region of interest" description="Disordered" evidence="1">
    <location>
        <begin position="501"/>
        <end position="566"/>
    </location>
</feature>
<proteinExistence type="predicted"/>
<feature type="region of interest" description="Disordered" evidence="1">
    <location>
        <begin position="585"/>
        <end position="632"/>
    </location>
</feature>
<dbReference type="InterPro" id="IPR042378">
    <property type="entry name" value="IDD"/>
</dbReference>
<reference evidence="5" key="1">
    <citation type="submission" date="2011-05" db="EMBL/GenBank/DDBJ databases">
        <authorList>
            <person name="Richards S.R."/>
            <person name="Qu J."/>
            <person name="Jiang H."/>
            <person name="Jhangiani S.N."/>
            <person name="Agravi P."/>
            <person name="Goodspeed R."/>
            <person name="Gross S."/>
            <person name="Mandapat C."/>
            <person name="Jackson L."/>
            <person name="Mathew T."/>
            <person name="Pu L."/>
            <person name="Thornton R."/>
            <person name="Saada N."/>
            <person name="Wilczek-Boney K.B."/>
            <person name="Lee S."/>
            <person name="Kovar C."/>
            <person name="Wu Y."/>
            <person name="Scherer S.E."/>
            <person name="Worley K.C."/>
            <person name="Muzny D.M."/>
            <person name="Gibbs R."/>
        </authorList>
    </citation>
    <scope>NUCLEOTIDE SEQUENCE</scope>
    <source>
        <strain evidence="5">Brora</strain>
    </source>
</reference>
<feature type="compositionally biased region" description="Basic residues" evidence="1">
    <location>
        <begin position="458"/>
        <end position="472"/>
    </location>
</feature>
<keyword evidence="2" id="KW-1133">Transmembrane helix</keyword>
<sequence length="644" mass="70393">MLVGSVVPRLMLMMTIQAMVKSNCTNFKKEIVTSGQRFIPLGYDPCTTCTCQNGQVEMCTAILCSPPKDCLNSQLADDKCCEFMCKNGVDLDLPPLSNVTTIGTKENDGLNTANLGLRLVASTVTSFLVLALLLFMIHRLRQRRLLLMIRRINNNHLSRGPCREHRYPDVDDINVGYYRDRDHVDFGFFEDPPPPYTFWKPPESYFPQGEAPPPYEAVTNYPVPPLTPHVCTPAAGLPLRLPSLSSVSLHANNFQMNDLGQETVRSEDSNPSLPLHHMNLVGSTSSLSSQSELNLNEDLVLRADAKYEDAGDLTEHRVSNLAVFNEFLRDGRDAGTPKRRSFSDVLDSWHRCDDQSSDFKRRSLQVPMTAEGRQRGHYSPGPGAWLGDGSESSSSSSPTYDGQTDSLTSSDSSSFDYNFLRAKVGDRGKAAQVGAESGPSGPKENSLDRTLSQLKERIGRRKKPGHKFKRKAPTNSEVLPTDTNVAAEMTIPVHSAPIPIAGLPENPSGDPANGDVAAGSCVSTDRPNSGSLGSTTCSSRASFGSSLSSPASPARYETPSTSSSCSSSTANYYLNVLHQPAAARRSASVCSETGERKHRSRLSLPRDVGDPRVEPRRTRAHTSPSGSNVRISLDLWQQNHESYI</sequence>
<keyword evidence="2" id="KW-0472">Membrane</keyword>
<feature type="transmembrane region" description="Helical" evidence="2">
    <location>
        <begin position="115"/>
        <end position="137"/>
    </location>
</feature>
<name>T1IM06_STRMM</name>
<dbReference type="InterPro" id="IPR001007">
    <property type="entry name" value="VWF_dom"/>
</dbReference>
<dbReference type="HOGENOM" id="CLU_425366_0_0_1"/>
<evidence type="ECO:0000256" key="2">
    <source>
        <dbReference type="SAM" id="Phobius"/>
    </source>
</evidence>
<feature type="compositionally biased region" description="Polar residues" evidence="1">
    <location>
        <begin position="521"/>
        <end position="537"/>
    </location>
</feature>
<protein>
    <recommendedName>
        <fullName evidence="3">VWFC domain-containing protein</fullName>
    </recommendedName>
</protein>
<dbReference type="Proteomes" id="UP000014500">
    <property type="component" value="Unassembled WGS sequence"/>
</dbReference>
<evidence type="ECO:0000259" key="3">
    <source>
        <dbReference type="PROSITE" id="PS50184"/>
    </source>
</evidence>
<keyword evidence="5" id="KW-1185">Reference proteome</keyword>
<dbReference type="PROSITE" id="PS50184">
    <property type="entry name" value="VWFC_2"/>
    <property type="match status" value="1"/>
</dbReference>
<dbReference type="eggNOG" id="KOG1215">
    <property type="taxonomic scope" value="Eukaryota"/>
</dbReference>
<dbReference type="STRING" id="126957.T1IM06"/>
<evidence type="ECO:0000256" key="1">
    <source>
        <dbReference type="SAM" id="MobiDB-lite"/>
    </source>
</evidence>
<reference evidence="4" key="2">
    <citation type="submission" date="2015-02" db="UniProtKB">
        <authorList>
            <consortium name="EnsemblMetazoa"/>
        </authorList>
    </citation>
    <scope>IDENTIFICATION</scope>
</reference>
<feature type="compositionally biased region" description="Polar residues" evidence="1">
    <location>
        <begin position="621"/>
        <end position="632"/>
    </location>
</feature>
<dbReference type="PROSITE" id="PS01208">
    <property type="entry name" value="VWFC_1"/>
    <property type="match status" value="1"/>
</dbReference>